<proteinExistence type="predicted"/>
<dbReference type="EMBL" id="OU015566">
    <property type="protein sequence ID" value="CAG5105820.1"/>
    <property type="molecule type" value="Genomic_DNA"/>
</dbReference>
<sequence>MHLTLPEIRNLRPDANGERDLKMALGELQKLMLEKETAEAWVPELTYWAIMTVKSIGIELVKVDKFPINNIQTTRRFGQSDVAVFSSLSCMIVTGIHYSIDRGDSSLIDYIIKQAHDIKPVLDWILASIAISKPEFILSMLLKNAFETFRRASDENEAQLHALTVILEYLSEIKPDIVTDCLLKPLTPHNEHVFMWTVYLIHILKSSIKKEKVELVRRITKQAAKYITPGLLQEMHKQKVEKHPDMKIDDIKANVSNISSESHSFDLMHIFVSIVNGDGEFEETETEIRFVLRDILSNILDKLEDQSLSTKNETRNETNQMLNKITIPSTMTSVDPAYRLLRMTMISTDESNRIFCLSKLLKSVKDLQAQTALVKLVKETFLNQEKDCLSKAISDAFEAPHDHKALLKIC</sequence>
<evidence type="ECO:0000313" key="2">
    <source>
        <dbReference type="Proteomes" id="UP001158576"/>
    </source>
</evidence>
<reference evidence="1 2" key="1">
    <citation type="submission" date="2021-04" db="EMBL/GenBank/DDBJ databases">
        <authorList>
            <person name="Bliznina A."/>
        </authorList>
    </citation>
    <scope>NUCLEOTIDE SEQUENCE [LARGE SCALE GENOMIC DNA]</scope>
</reference>
<organism evidence="1 2">
    <name type="scientific">Oikopleura dioica</name>
    <name type="common">Tunicate</name>
    <dbReference type="NCBI Taxonomy" id="34765"/>
    <lineage>
        <taxon>Eukaryota</taxon>
        <taxon>Metazoa</taxon>
        <taxon>Chordata</taxon>
        <taxon>Tunicata</taxon>
        <taxon>Appendicularia</taxon>
        <taxon>Copelata</taxon>
        <taxon>Oikopleuridae</taxon>
        <taxon>Oikopleura</taxon>
    </lineage>
</organism>
<evidence type="ECO:0000313" key="1">
    <source>
        <dbReference type="EMBL" id="CAG5105820.1"/>
    </source>
</evidence>
<protein>
    <submittedName>
        <fullName evidence="1">Oidioi.mRNA.OKI2018_I69.chr1.g2484.t1.cds</fullName>
    </submittedName>
</protein>
<gene>
    <name evidence="1" type="ORF">OKIOD_LOCUS11249</name>
</gene>
<dbReference type="Proteomes" id="UP001158576">
    <property type="component" value="Chromosome 1"/>
</dbReference>
<keyword evidence="2" id="KW-1185">Reference proteome</keyword>
<accession>A0ABN7SWG2</accession>
<name>A0ABN7SWG2_OIKDI</name>